<dbReference type="InterPro" id="IPR036005">
    <property type="entry name" value="Creatinase/aminopeptidase-like"/>
</dbReference>
<evidence type="ECO:0000313" key="10">
    <source>
        <dbReference type="Proteomes" id="UP000305948"/>
    </source>
</evidence>
<evidence type="ECO:0000259" key="8">
    <source>
        <dbReference type="Pfam" id="PF00557"/>
    </source>
</evidence>
<dbReference type="InterPro" id="IPR000994">
    <property type="entry name" value="Pept_M24"/>
</dbReference>
<dbReference type="STRING" id="5364.A0A5C3NNH1"/>
<dbReference type="InterPro" id="IPR001131">
    <property type="entry name" value="Peptidase_M24B_aminopep-P_CS"/>
</dbReference>
<keyword evidence="4" id="KW-0378">Hydrolase</keyword>
<dbReference type="AlphaFoldDB" id="A0A5C3NNH1"/>
<evidence type="ECO:0000256" key="2">
    <source>
        <dbReference type="ARBA" id="ARBA00008766"/>
    </source>
</evidence>
<dbReference type="EMBL" id="ML213505">
    <property type="protein sequence ID" value="TFK55181.1"/>
    <property type="molecule type" value="Genomic_DNA"/>
</dbReference>
<keyword evidence="3 6" id="KW-0479">Metal-binding</keyword>
<evidence type="ECO:0000313" key="9">
    <source>
        <dbReference type="EMBL" id="TFK55181.1"/>
    </source>
</evidence>
<dbReference type="InterPro" id="IPR029149">
    <property type="entry name" value="Creatin/AminoP/Spt16_N"/>
</dbReference>
<dbReference type="Pfam" id="PF00557">
    <property type="entry name" value="Peptidase_M24"/>
    <property type="match status" value="1"/>
</dbReference>
<dbReference type="OrthoDB" id="9995434at2759"/>
<feature type="transmembrane region" description="Helical" evidence="7">
    <location>
        <begin position="27"/>
        <end position="48"/>
    </location>
</feature>
<dbReference type="Proteomes" id="UP000305948">
    <property type="component" value="Unassembled WGS sequence"/>
</dbReference>
<evidence type="ECO:0000256" key="7">
    <source>
        <dbReference type="SAM" id="Phobius"/>
    </source>
</evidence>
<comment type="similarity">
    <text evidence="2 6">Belongs to the peptidase M24B family.</text>
</comment>
<evidence type="ECO:0000256" key="3">
    <source>
        <dbReference type="ARBA" id="ARBA00022723"/>
    </source>
</evidence>
<keyword evidence="7" id="KW-0472">Membrane</keyword>
<evidence type="ECO:0000256" key="4">
    <source>
        <dbReference type="ARBA" id="ARBA00022801"/>
    </source>
</evidence>
<dbReference type="GO" id="GO:0004177">
    <property type="term" value="F:aminopeptidase activity"/>
    <property type="evidence" value="ECO:0007669"/>
    <property type="project" value="UniProtKB-KW"/>
</dbReference>
<dbReference type="PROSITE" id="PS00491">
    <property type="entry name" value="PROLINE_PEPTIDASE"/>
    <property type="match status" value="1"/>
</dbReference>
<keyword evidence="7" id="KW-1133">Transmembrane helix</keyword>
<keyword evidence="7" id="KW-0812">Transmembrane</keyword>
<organism evidence="9 10">
    <name type="scientific">Heliocybe sulcata</name>
    <dbReference type="NCBI Taxonomy" id="5364"/>
    <lineage>
        <taxon>Eukaryota</taxon>
        <taxon>Fungi</taxon>
        <taxon>Dikarya</taxon>
        <taxon>Basidiomycota</taxon>
        <taxon>Agaricomycotina</taxon>
        <taxon>Agaricomycetes</taxon>
        <taxon>Gloeophyllales</taxon>
        <taxon>Gloeophyllaceae</taxon>
        <taxon>Heliocybe</taxon>
    </lineage>
</organism>
<evidence type="ECO:0000256" key="5">
    <source>
        <dbReference type="ARBA" id="ARBA00023211"/>
    </source>
</evidence>
<protein>
    <submittedName>
        <fullName evidence="9">Creatinase/aminopeptidase</fullName>
    </submittedName>
</protein>
<dbReference type="PANTHER" id="PTHR46112:SF2">
    <property type="entry name" value="XAA-PRO AMINOPEPTIDASE P-RELATED"/>
    <property type="match status" value="1"/>
</dbReference>
<evidence type="ECO:0000256" key="6">
    <source>
        <dbReference type="RuleBase" id="RU000590"/>
    </source>
</evidence>
<proteinExistence type="inferred from homology"/>
<dbReference type="InterPro" id="IPR050659">
    <property type="entry name" value="Peptidase_M24B"/>
</dbReference>
<dbReference type="SUPFAM" id="SSF53092">
    <property type="entry name" value="Creatinase/prolidase N-terminal domain"/>
    <property type="match status" value="1"/>
</dbReference>
<sequence>MDTGRKGVAADAPTTGLTRPPFLTLRLSLPGAIALAVLLWIIHVTWSFRAENPHPIIPDAHDFSYLASHCADIPPISSAEFTGRQLSLARMLHSLNASAYVAEPGANAEFYANISNAQWYLSERPLLLIISPQAQSNANGGFDVQAKVSILTPKFEATRAKLMHVPTAGDIEYAEWPEDEDPYEVAISDILPALKNGNGTIYVDGNTRNFVVDGLKAAAPQSAVLSAPEEVRQLRERKSKAELDILKCANEVTVLAIRAVREKMYIGMHESKARSLIRTALSSAGLTSLDSIVLFGENAALPHGSGTDRVLNKSDFVLIDCGGALHGYSSDVTRTFALNNSEITHDQLSLWTLVQSAQSAALSAVHDGAITKTIDSAARTVISNAGYGKYFTHRLGHGIGLEVHESPYLRGGSDDVIRSGHTFSDEPGIYIEGKVGVRLEDCFYVRETGDAEFLTAGVGGQARSPWDL</sequence>
<dbReference type="SUPFAM" id="SSF55920">
    <property type="entry name" value="Creatinase/aminopeptidase"/>
    <property type="match status" value="1"/>
</dbReference>
<gene>
    <name evidence="9" type="ORF">OE88DRAFT_1653908</name>
</gene>
<name>A0A5C3NNH1_9AGAM</name>
<feature type="domain" description="Peptidase M24" evidence="8">
    <location>
        <begin position="245"/>
        <end position="447"/>
    </location>
</feature>
<keyword evidence="5" id="KW-0464">Manganese</keyword>
<accession>A0A5C3NNH1</accession>
<dbReference type="Gene3D" id="3.40.350.10">
    <property type="entry name" value="Creatinase/prolidase N-terminal domain"/>
    <property type="match status" value="1"/>
</dbReference>
<keyword evidence="9" id="KW-0031">Aminopeptidase</keyword>
<keyword evidence="9" id="KW-0645">Protease</keyword>
<dbReference type="PANTHER" id="PTHR46112">
    <property type="entry name" value="AMINOPEPTIDASE"/>
    <property type="match status" value="1"/>
</dbReference>
<dbReference type="GO" id="GO:0046872">
    <property type="term" value="F:metal ion binding"/>
    <property type="evidence" value="ECO:0007669"/>
    <property type="project" value="UniProtKB-KW"/>
</dbReference>
<reference evidence="9 10" key="1">
    <citation type="journal article" date="2019" name="Nat. Ecol. Evol.">
        <title>Megaphylogeny resolves global patterns of mushroom evolution.</title>
        <authorList>
            <person name="Varga T."/>
            <person name="Krizsan K."/>
            <person name="Foldi C."/>
            <person name="Dima B."/>
            <person name="Sanchez-Garcia M."/>
            <person name="Sanchez-Ramirez S."/>
            <person name="Szollosi G.J."/>
            <person name="Szarkandi J.G."/>
            <person name="Papp V."/>
            <person name="Albert L."/>
            <person name="Andreopoulos W."/>
            <person name="Angelini C."/>
            <person name="Antonin V."/>
            <person name="Barry K.W."/>
            <person name="Bougher N.L."/>
            <person name="Buchanan P."/>
            <person name="Buyck B."/>
            <person name="Bense V."/>
            <person name="Catcheside P."/>
            <person name="Chovatia M."/>
            <person name="Cooper J."/>
            <person name="Damon W."/>
            <person name="Desjardin D."/>
            <person name="Finy P."/>
            <person name="Geml J."/>
            <person name="Haridas S."/>
            <person name="Hughes K."/>
            <person name="Justo A."/>
            <person name="Karasinski D."/>
            <person name="Kautmanova I."/>
            <person name="Kiss B."/>
            <person name="Kocsube S."/>
            <person name="Kotiranta H."/>
            <person name="LaButti K.M."/>
            <person name="Lechner B.E."/>
            <person name="Liimatainen K."/>
            <person name="Lipzen A."/>
            <person name="Lukacs Z."/>
            <person name="Mihaltcheva S."/>
            <person name="Morgado L.N."/>
            <person name="Niskanen T."/>
            <person name="Noordeloos M.E."/>
            <person name="Ohm R.A."/>
            <person name="Ortiz-Santana B."/>
            <person name="Ovrebo C."/>
            <person name="Racz N."/>
            <person name="Riley R."/>
            <person name="Savchenko A."/>
            <person name="Shiryaev A."/>
            <person name="Soop K."/>
            <person name="Spirin V."/>
            <person name="Szebenyi C."/>
            <person name="Tomsovsky M."/>
            <person name="Tulloss R.E."/>
            <person name="Uehling J."/>
            <person name="Grigoriev I.V."/>
            <person name="Vagvolgyi C."/>
            <person name="Papp T."/>
            <person name="Martin F.M."/>
            <person name="Miettinen O."/>
            <person name="Hibbett D.S."/>
            <person name="Nagy L.G."/>
        </authorList>
    </citation>
    <scope>NUCLEOTIDE SEQUENCE [LARGE SCALE GENOMIC DNA]</scope>
    <source>
        <strain evidence="9 10">OMC1185</strain>
    </source>
</reference>
<comment type="cofactor">
    <cofactor evidence="1">
        <name>Mn(2+)</name>
        <dbReference type="ChEBI" id="CHEBI:29035"/>
    </cofactor>
</comment>
<evidence type="ECO:0000256" key="1">
    <source>
        <dbReference type="ARBA" id="ARBA00001936"/>
    </source>
</evidence>
<keyword evidence="10" id="KW-1185">Reference proteome</keyword>
<dbReference type="Gene3D" id="3.90.230.10">
    <property type="entry name" value="Creatinase/methionine aminopeptidase superfamily"/>
    <property type="match status" value="1"/>
</dbReference>